<feature type="region of interest" description="Disordered" evidence="1">
    <location>
        <begin position="17"/>
        <end position="115"/>
    </location>
</feature>
<dbReference type="EMBL" id="ATLV01022904">
    <property type="status" value="NOT_ANNOTATED_CDS"/>
    <property type="molecule type" value="Genomic_DNA"/>
</dbReference>
<accession>A0A084WCZ8</accession>
<dbReference type="EnsemblMetazoa" id="ASIC016065-RA">
    <property type="protein sequence ID" value="ASIC016065-PA"/>
    <property type="gene ID" value="ASIC016065"/>
</dbReference>
<protein>
    <submittedName>
        <fullName evidence="2 3">Uncharacterized protein</fullName>
    </submittedName>
</protein>
<organism evidence="2">
    <name type="scientific">Anopheles sinensis</name>
    <name type="common">Mosquito</name>
    <dbReference type="NCBI Taxonomy" id="74873"/>
    <lineage>
        <taxon>Eukaryota</taxon>
        <taxon>Metazoa</taxon>
        <taxon>Ecdysozoa</taxon>
        <taxon>Arthropoda</taxon>
        <taxon>Hexapoda</taxon>
        <taxon>Insecta</taxon>
        <taxon>Pterygota</taxon>
        <taxon>Neoptera</taxon>
        <taxon>Endopterygota</taxon>
        <taxon>Diptera</taxon>
        <taxon>Nematocera</taxon>
        <taxon>Culicoidea</taxon>
        <taxon>Culicidae</taxon>
        <taxon>Anophelinae</taxon>
        <taxon>Anopheles</taxon>
    </lineage>
</organism>
<feature type="compositionally biased region" description="Basic and acidic residues" evidence="1">
    <location>
        <begin position="82"/>
        <end position="102"/>
    </location>
</feature>
<reference evidence="3" key="2">
    <citation type="submission" date="2020-05" db="UniProtKB">
        <authorList>
            <consortium name="EnsemblMetazoa"/>
        </authorList>
    </citation>
    <scope>IDENTIFICATION</scope>
</reference>
<sequence length="115" mass="12685">MVGANLKLDVAFNLKASYGKHLATNTAPKAVTSSSRRTKTPEKDRSPKQNKKQNVEKNGVAKSQPVAGSEKDRKKLLKIKRKPDEAPASKPKSKEFGEKERSLPMTDVQRIAKVS</sequence>
<keyword evidence="4" id="KW-1185">Reference proteome</keyword>
<evidence type="ECO:0000313" key="2">
    <source>
        <dbReference type="EMBL" id="KFB48092.1"/>
    </source>
</evidence>
<proteinExistence type="predicted"/>
<dbReference type="VEuPathDB" id="VectorBase:ASIC016065"/>
<dbReference type="VEuPathDB" id="VectorBase:ASIS011798"/>
<gene>
    <name evidence="2" type="ORF">ZHAS_00016065</name>
</gene>
<name>A0A084WCZ8_ANOSI</name>
<evidence type="ECO:0000313" key="3">
    <source>
        <dbReference type="EnsemblMetazoa" id="ASIC016065-PA"/>
    </source>
</evidence>
<feature type="compositionally biased region" description="Polar residues" evidence="1">
    <location>
        <begin position="23"/>
        <end position="35"/>
    </location>
</feature>
<evidence type="ECO:0000256" key="1">
    <source>
        <dbReference type="SAM" id="MobiDB-lite"/>
    </source>
</evidence>
<reference evidence="2 4" key="1">
    <citation type="journal article" date="2014" name="BMC Genomics">
        <title>Genome sequence of Anopheles sinensis provides insight into genetics basis of mosquito competence for malaria parasites.</title>
        <authorList>
            <person name="Zhou D."/>
            <person name="Zhang D."/>
            <person name="Ding G."/>
            <person name="Shi L."/>
            <person name="Hou Q."/>
            <person name="Ye Y."/>
            <person name="Xu Y."/>
            <person name="Zhou H."/>
            <person name="Xiong C."/>
            <person name="Li S."/>
            <person name="Yu J."/>
            <person name="Hong S."/>
            <person name="Yu X."/>
            <person name="Zou P."/>
            <person name="Chen C."/>
            <person name="Chang X."/>
            <person name="Wang W."/>
            <person name="Lv Y."/>
            <person name="Sun Y."/>
            <person name="Ma L."/>
            <person name="Shen B."/>
            <person name="Zhu C."/>
        </authorList>
    </citation>
    <scope>NUCLEOTIDE SEQUENCE [LARGE SCALE GENOMIC DNA]</scope>
</reference>
<evidence type="ECO:0000313" key="4">
    <source>
        <dbReference type="Proteomes" id="UP000030765"/>
    </source>
</evidence>
<dbReference type="EMBL" id="KE525337">
    <property type="protein sequence ID" value="KFB48092.1"/>
    <property type="molecule type" value="Genomic_DNA"/>
</dbReference>
<dbReference type="Proteomes" id="UP000030765">
    <property type="component" value="Unassembled WGS sequence"/>
</dbReference>
<dbReference type="AlphaFoldDB" id="A0A084WCZ8"/>